<name>A0A126PX42_ALTMA</name>
<dbReference type="Gene3D" id="1.10.260.40">
    <property type="entry name" value="lambda repressor-like DNA-binding domains"/>
    <property type="match status" value="1"/>
</dbReference>
<feature type="domain" description="HTH cro/C1-type" evidence="1">
    <location>
        <begin position="25"/>
        <end position="66"/>
    </location>
</feature>
<organism evidence="2 3">
    <name type="scientific">Alteromonas macleodii</name>
    <name type="common">Pseudoalteromonas macleodii</name>
    <dbReference type="NCBI Taxonomy" id="28108"/>
    <lineage>
        <taxon>Bacteria</taxon>
        <taxon>Pseudomonadati</taxon>
        <taxon>Pseudomonadota</taxon>
        <taxon>Gammaproteobacteria</taxon>
        <taxon>Alteromonadales</taxon>
        <taxon>Alteromonadaceae</taxon>
        <taxon>Alteromonas/Salinimonas group</taxon>
        <taxon>Alteromonas</taxon>
    </lineage>
</organism>
<dbReference type="CDD" id="cd00093">
    <property type="entry name" value="HTH_XRE"/>
    <property type="match status" value="1"/>
</dbReference>
<dbReference type="Proteomes" id="UP000063991">
    <property type="component" value="Chromosome"/>
</dbReference>
<reference evidence="2 3" key="1">
    <citation type="submission" date="2015-12" db="EMBL/GenBank/DDBJ databases">
        <authorList>
            <person name="Shamseldin A."/>
            <person name="Moawad H."/>
            <person name="Abd El-Rahim W.M."/>
            <person name="Sadowsky M.J."/>
        </authorList>
    </citation>
    <scope>NUCLEOTIDE SEQUENCE [LARGE SCALE GENOMIC DNA]</scope>
    <source>
        <strain evidence="2 3">D7</strain>
    </source>
</reference>
<dbReference type="SUPFAM" id="SSF47413">
    <property type="entry name" value="lambda repressor-like DNA-binding domains"/>
    <property type="match status" value="1"/>
</dbReference>
<dbReference type="SMART" id="SM00530">
    <property type="entry name" value="HTH_XRE"/>
    <property type="match status" value="1"/>
</dbReference>
<dbReference type="OrthoDB" id="6388185at2"/>
<dbReference type="Pfam" id="PF01381">
    <property type="entry name" value="HTH_3"/>
    <property type="match status" value="1"/>
</dbReference>
<sequence>MDKVEYTKKLLGNLVKQARAASMDQEELALRTGTSKNTVSRLERGKGINSDTLLTILNQLEVLDPLIETIEKEYELVSNNPLRKSSLIEKELPNDF</sequence>
<dbReference type="EMBL" id="CP014323">
    <property type="protein sequence ID" value="AMJ96768.1"/>
    <property type="molecule type" value="Genomic_DNA"/>
</dbReference>
<dbReference type="InterPro" id="IPR001387">
    <property type="entry name" value="Cro/C1-type_HTH"/>
</dbReference>
<dbReference type="RefSeq" id="WP_061093890.1">
    <property type="nucleotide sequence ID" value="NZ_CP014323.1"/>
</dbReference>
<evidence type="ECO:0000313" key="2">
    <source>
        <dbReference type="EMBL" id="AMJ96768.1"/>
    </source>
</evidence>
<dbReference type="PROSITE" id="PS50943">
    <property type="entry name" value="HTH_CROC1"/>
    <property type="match status" value="1"/>
</dbReference>
<protein>
    <recommendedName>
        <fullName evidence="1">HTH cro/C1-type domain-containing protein</fullName>
    </recommendedName>
</protein>
<dbReference type="AlphaFoldDB" id="A0A126PX42"/>
<evidence type="ECO:0000313" key="3">
    <source>
        <dbReference type="Proteomes" id="UP000063991"/>
    </source>
</evidence>
<dbReference type="GO" id="GO:0003677">
    <property type="term" value="F:DNA binding"/>
    <property type="evidence" value="ECO:0007669"/>
    <property type="project" value="InterPro"/>
</dbReference>
<proteinExistence type="predicted"/>
<dbReference type="InterPro" id="IPR010982">
    <property type="entry name" value="Lambda_DNA-bd_dom_sf"/>
</dbReference>
<gene>
    <name evidence="2" type="ORF">AVL55_00380</name>
</gene>
<accession>A0A126PX42</accession>
<evidence type="ECO:0000259" key="1">
    <source>
        <dbReference type="PROSITE" id="PS50943"/>
    </source>
</evidence>